<dbReference type="RefSeq" id="WP_150042870.1">
    <property type="nucleotide sequence ID" value="NZ_OW485601.1"/>
</dbReference>
<name>A0A5M6IP29_9PROT</name>
<keyword evidence="4 5" id="KW-0560">Oxidoreductase</keyword>
<sequence>MPPDSLTPAVPPLSEALDRAAALLRARYGAADAPAVPRWNDVLDSLLAHRSVRAFLPTPLPEGALDLLLAAAQSAASSSNLQAWSVVAVQDPARKARLAALAGGQAHIEQAPLFLVWLADLDRLARIATAEGSEIEGIAYLELLVVGIVDAALAAQNAVVALESLDLGAVYIGAIRNNTEAVAAELGLPPRVLPVVGLSIGHPDPAAAGAVKPRLAPSAVLHHETYRQDGQDEAVARYNDVLAGFQREQGLPEERWSRKVAERVRTPTVLAGRHRLRQALGTLGFELR</sequence>
<evidence type="ECO:0000256" key="5">
    <source>
        <dbReference type="PIRNR" id="PIRNR005426"/>
    </source>
</evidence>
<dbReference type="Proteomes" id="UP000325255">
    <property type="component" value="Unassembled WGS sequence"/>
</dbReference>
<evidence type="ECO:0000313" key="8">
    <source>
        <dbReference type="Proteomes" id="UP000325255"/>
    </source>
</evidence>
<organism evidence="7 8">
    <name type="scientific">Rhodovastum atsumiense</name>
    <dbReference type="NCBI Taxonomy" id="504468"/>
    <lineage>
        <taxon>Bacteria</taxon>
        <taxon>Pseudomonadati</taxon>
        <taxon>Pseudomonadota</taxon>
        <taxon>Alphaproteobacteria</taxon>
        <taxon>Acetobacterales</taxon>
        <taxon>Acetobacteraceae</taxon>
        <taxon>Rhodovastum</taxon>
    </lineage>
</organism>
<keyword evidence="8" id="KW-1185">Reference proteome</keyword>
<reference evidence="7 8" key="1">
    <citation type="submission" date="2019-09" db="EMBL/GenBank/DDBJ databases">
        <title>Genome sequence of Rhodovastum atsumiense, a diverse member of the Acetobacteraceae family of non-sulfur purple photosynthetic bacteria.</title>
        <authorList>
            <person name="Meyer T."/>
            <person name="Kyndt J."/>
        </authorList>
    </citation>
    <scope>NUCLEOTIDE SEQUENCE [LARGE SCALE GENOMIC DNA]</scope>
    <source>
        <strain evidence="7 8">DSM 21279</strain>
    </source>
</reference>
<dbReference type="AlphaFoldDB" id="A0A5M6IP29"/>
<dbReference type="Gene3D" id="3.40.109.10">
    <property type="entry name" value="NADH Oxidase"/>
    <property type="match status" value="1"/>
</dbReference>
<evidence type="ECO:0000259" key="6">
    <source>
        <dbReference type="Pfam" id="PF00881"/>
    </source>
</evidence>
<protein>
    <submittedName>
        <fullName evidence="7">NADPH-dependent oxidoreductase</fullName>
    </submittedName>
</protein>
<accession>A0A5M6IP29</accession>
<gene>
    <name evidence="7" type="ORF">F1189_21150</name>
</gene>
<keyword evidence="3 5" id="KW-0288">FMN</keyword>
<dbReference type="SUPFAM" id="SSF55469">
    <property type="entry name" value="FMN-dependent nitroreductase-like"/>
    <property type="match status" value="1"/>
</dbReference>
<dbReference type="PANTHER" id="PTHR43425:SF2">
    <property type="entry name" value="OXYGEN-INSENSITIVE NADPH NITROREDUCTASE"/>
    <property type="match status" value="1"/>
</dbReference>
<feature type="domain" description="Nitroreductase" evidence="6">
    <location>
        <begin position="48"/>
        <end position="202"/>
    </location>
</feature>
<proteinExistence type="inferred from homology"/>
<dbReference type="PIRSF" id="PIRSF005426">
    <property type="entry name" value="Frp"/>
    <property type="match status" value="1"/>
</dbReference>
<dbReference type="OrthoDB" id="3181400at2"/>
<evidence type="ECO:0000256" key="1">
    <source>
        <dbReference type="ARBA" id="ARBA00008366"/>
    </source>
</evidence>
<dbReference type="InterPro" id="IPR029479">
    <property type="entry name" value="Nitroreductase"/>
</dbReference>
<evidence type="ECO:0000313" key="7">
    <source>
        <dbReference type="EMBL" id="KAA5610016.1"/>
    </source>
</evidence>
<comment type="similarity">
    <text evidence="1 5">Belongs to the flavin oxidoreductase frp family.</text>
</comment>
<keyword evidence="5" id="KW-0521">NADP</keyword>
<comment type="caution">
    <text evidence="7">The sequence shown here is derived from an EMBL/GenBank/DDBJ whole genome shotgun (WGS) entry which is preliminary data.</text>
</comment>
<dbReference type="Pfam" id="PF00881">
    <property type="entry name" value="Nitroreductase"/>
    <property type="match status" value="1"/>
</dbReference>
<dbReference type="EMBL" id="VWPK01000039">
    <property type="protein sequence ID" value="KAA5610016.1"/>
    <property type="molecule type" value="Genomic_DNA"/>
</dbReference>
<evidence type="ECO:0000256" key="3">
    <source>
        <dbReference type="ARBA" id="ARBA00022643"/>
    </source>
</evidence>
<dbReference type="PANTHER" id="PTHR43425">
    <property type="entry name" value="OXYGEN-INSENSITIVE NADPH NITROREDUCTASE"/>
    <property type="match status" value="1"/>
</dbReference>
<dbReference type="InterPro" id="IPR000415">
    <property type="entry name" value="Nitroreductase-like"/>
</dbReference>
<dbReference type="GO" id="GO:0016491">
    <property type="term" value="F:oxidoreductase activity"/>
    <property type="evidence" value="ECO:0007669"/>
    <property type="project" value="UniProtKB-UniRule"/>
</dbReference>
<keyword evidence="2 5" id="KW-0285">Flavoprotein</keyword>
<evidence type="ECO:0000256" key="4">
    <source>
        <dbReference type="ARBA" id="ARBA00023002"/>
    </source>
</evidence>
<dbReference type="InterPro" id="IPR016446">
    <property type="entry name" value="Flavin_OxRdtase_Frp"/>
</dbReference>
<evidence type="ECO:0000256" key="2">
    <source>
        <dbReference type="ARBA" id="ARBA00022630"/>
    </source>
</evidence>